<evidence type="ECO:0000313" key="1">
    <source>
        <dbReference type="EMBL" id="KAJ8934778.1"/>
    </source>
</evidence>
<evidence type="ECO:0008006" key="3">
    <source>
        <dbReference type="Google" id="ProtNLM"/>
    </source>
</evidence>
<keyword evidence="2" id="KW-1185">Reference proteome</keyword>
<protein>
    <recommendedName>
        <fullName evidence="3">SHSP domain-containing protein</fullName>
    </recommendedName>
</protein>
<sequence>MTGGGDGEIQTKLDLFALKVTNHGTPKTITVDEEDEILIRVLESPGLEYSSAKCGNGAKLINFEKEILHLYLYTPVQQLLPQDLPSLSIICSVSTKYSNRKPRF</sequence>
<dbReference type="AlphaFoldDB" id="A0AAV8X7J1"/>
<name>A0AAV8X7J1_9CUCU</name>
<evidence type="ECO:0000313" key="2">
    <source>
        <dbReference type="Proteomes" id="UP001162162"/>
    </source>
</evidence>
<reference evidence="1" key="1">
    <citation type="journal article" date="2023" name="Insect Mol. Biol.">
        <title>Genome sequencing provides insights into the evolution of gene families encoding plant cell wall-degrading enzymes in longhorned beetles.</title>
        <authorList>
            <person name="Shin N.R."/>
            <person name="Okamura Y."/>
            <person name="Kirsch R."/>
            <person name="Pauchet Y."/>
        </authorList>
    </citation>
    <scope>NUCLEOTIDE SEQUENCE</scope>
    <source>
        <strain evidence="1">AMC_N1</strain>
    </source>
</reference>
<dbReference type="Proteomes" id="UP001162162">
    <property type="component" value="Unassembled WGS sequence"/>
</dbReference>
<proteinExistence type="predicted"/>
<gene>
    <name evidence="1" type="ORF">NQ318_005620</name>
</gene>
<comment type="caution">
    <text evidence="1">The sequence shown here is derived from an EMBL/GenBank/DDBJ whole genome shotgun (WGS) entry which is preliminary data.</text>
</comment>
<dbReference type="EMBL" id="JAPWTK010000984">
    <property type="protein sequence ID" value="KAJ8934778.1"/>
    <property type="molecule type" value="Genomic_DNA"/>
</dbReference>
<accession>A0AAV8X7J1</accession>
<organism evidence="1 2">
    <name type="scientific">Aromia moschata</name>
    <dbReference type="NCBI Taxonomy" id="1265417"/>
    <lineage>
        <taxon>Eukaryota</taxon>
        <taxon>Metazoa</taxon>
        <taxon>Ecdysozoa</taxon>
        <taxon>Arthropoda</taxon>
        <taxon>Hexapoda</taxon>
        <taxon>Insecta</taxon>
        <taxon>Pterygota</taxon>
        <taxon>Neoptera</taxon>
        <taxon>Endopterygota</taxon>
        <taxon>Coleoptera</taxon>
        <taxon>Polyphaga</taxon>
        <taxon>Cucujiformia</taxon>
        <taxon>Chrysomeloidea</taxon>
        <taxon>Cerambycidae</taxon>
        <taxon>Cerambycinae</taxon>
        <taxon>Callichromatini</taxon>
        <taxon>Aromia</taxon>
    </lineage>
</organism>